<organism evidence="2 3">
    <name type="scientific">Marinobacterium aestuariivivens</name>
    <dbReference type="NCBI Taxonomy" id="1698799"/>
    <lineage>
        <taxon>Bacteria</taxon>
        <taxon>Pseudomonadati</taxon>
        <taxon>Pseudomonadota</taxon>
        <taxon>Gammaproteobacteria</taxon>
        <taxon>Oceanospirillales</taxon>
        <taxon>Oceanospirillaceae</taxon>
        <taxon>Marinobacterium</taxon>
    </lineage>
</organism>
<reference evidence="3" key="1">
    <citation type="journal article" date="2019" name="Int. J. Syst. Evol. Microbiol.">
        <title>The Global Catalogue of Microorganisms (GCM) 10K type strain sequencing project: providing services to taxonomists for standard genome sequencing and annotation.</title>
        <authorList>
            <consortium name="The Broad Institute Genomics Platform"/>
            <consortium name="The Broad Institute Genome Sequencing Center for Infectious Disease"/>
            <person name="Wu L."/>
            <person name="Ma J."/>
        </authorList>
    </citation>
    <scope>NUCLEOTIDE SEQUENCE [LARGE SCALE GENOMIC DNA]</scope>
    <source>
        <strain evidence="3">NBRC 111756</strain>
    </source>
</reference>
<comment type="caution">
    <text evidence="2">The sequence shown here is derived from an EMBL/GenBank/DDBJ whole genome shotgun (WGS) entry which is preliminary data.</text>
</comment>
<dbReference type="EMBL" id="JBHSWE010000001">
    <property type="protein sequence ID" value="MFC6671787.1"/>
    <property type="molecule type" value="Genomic_DNA"/>
</dbReference>
<evidence type="ECO:0000313" key="2">
    <source>
        <dbReference type="EMBL" id="MFC6671787.1"/>
    </source>
</evidence>
<accession>A0ABW2A2V3</accession>
<name>A0ABW2A2V3_9GAMM</name>
<proteinExistence type="predicted"/>
<dbReference type="Proteomes" id="UP001596422">
    <property type="component" value="Unassembled WGS sequence"/>
</dbReference>
<evidence type="ECO:0000256" key="1">
    <source>
        <dbReference type="SAM" id="MobiDB-lite"/>
    </source>
</evidence>
<dbReference type="RefSeq" id="WP_379910278.1">
    <property type="nucleotide sequence ID" value="NZ_JBHSWE010000001.1"/>
</dbReference>
<protein>
    <recommendedName>
        <fullName evidence="4">Urea ABC transporter permease subunit UrtB</fullName>
    </recommendedName>
</protein>
<evidence type="ECO:0000313" key="3">
    <source>
        <dbReference type="Proteomes" id="UP001596422"/>
    </source>
</evidence>
<feature type="region of interest" description="Disordered" evidence="1">
    <location>
        <begin position="193"/>
        <end position="213"/>
    </location>
</feature>
<keyword evidence="3" id="KW-1185">Reference proteome</keyword>
<evidence type="ECO:0008006" key="4">
    <source>
        <dbReference type="Google" id="ProtNLM"/>
    </source>
</evidence>
<sequence>MPMARLLPFFALWMLITVLLALSMESRAATDDTLQEASALLVQKFDARAQAVSLLVERNHPRTREILRLLQQGELYYRKRDDRLFVIGNHETGAPAVDLLDGSRIDIGKTRDFKRVTLNNQMRGQISQALAELGLKSEDPQRRASAVRELLGALDDETVAVLRNRIASEPVTEVRDLMTLALAIRDLGQETRRPGCWRSSASRARSNRRCAMR</sequence>
<gene>
    <name evidence="2" type="ORF">ACFQDL_18245</name>
</gene>